<accession>E2B9I3</accession>
<reference evidence="1 2" key="1">
    <citation type="journal article" date="2010" name="Science">
        <title>Genomic comparison of the ants Camponotus floridanus and Harpegnathos saltator.</title>
        <authorList>
            <person name="Bonasio R."/>
            <person name="Zhang G."/>
            <person name="Ye C."/>
            <person name="Mutti N.S."/>
            <person name="Fang X."/>
            <person name="Qin N."/>
            <person name="Donahue G."/>
            <person name="Yang P."/>
            <person name="Li Q."/>
            <person name="Li C."/>
            <person name="Zhang P."/>
            <person name="Huang Z."/>
            <person name="Berger S.L."/>
            <person name="Reinberg D."/>
            <person name="Wang J."/>
            <person name="Liebig J."/>
        </authorList>
    </citation>
    <scope>NUCLEOTIDE SEQUENCE [LARGE SCALE GENOMIC DNA]</scope>
    <source>
        <strain evidence="1 2">R22 G/1</strain>
    </source>
</reference>
<dbReference type="EMBL" id="GL446544">
    <property type="protein sequence ID" value="EFN87647.1"/>
    <property type="molecule type" value="Genomic_DNA"/>
</dbReference>
<dbReference type="PANTHER" id="PTHR46068">
    <property type="entry name" value="PROTEIN CBG27172"/>
    <property type="match status" value="1"/>
</dbReference>
<protein>
    <recommendedName>
        <fullName evidence="3">Histone-lysine N-methyltransferase SETMAR</fullName>
    </recommendedName>
</protein>
<feature type="non-terminal residue" evidence="1">
    <location>
        <position position="1"/>
    </location>
</feature>
<sequence>KKHEECSDTTRNIQFVQQVQKIVDESPSKSMRAIARDLNVSESLICRVVHEDLRYSSYVMRREQFMSAQTREQRLIRGKRLLNKFKHPEVPNMLWFFSDEKNFDQDQKINRRNDRWLCSHPTEVPRVMHTKFPATVMV</sequence>
<dbReference type="InParanoid" id="E2B9I3"/>
<feature type="non-terminal residue" evidence="1">
    <location>
        <position position="138"/>
    </location>
</feature>
<dbReference type="OMA" id="IACNDEV"/>
<name>E2B9I3_HARSA</name>
<organism evidence="2">
    <name type="scientific">Harpegnathos saltator</name>
    <name type="common">Jerdon's jumping ant</name>
    <dbReference type="NCBI Taxonomy" id="610380"/>
    <lineage>
        <taxon>Eukaryota</taxon>
        <taxon>Metazoa</taxon>
        <taxon>Ecdysozoa</taxon>
        <taxon>Arthropoda</taxon>
        <taxon>Hexapoda</taxon>
        <taxon>Insecta</taxon>
        <taxon>Pterygota</taxon>
        <taxon>Neoptera</taxon>
        <taxon>Endopterygota</taxon>
        <taxon>Hymenoptera</taxon>
        <taxon>Apocrita</taxon>
        <taxon>Aculeata</taxon>
        <taxon>Formicoidea</taxon>
        <taxon>Formicidae</taxon>
        <taxon>Ponerinae</taxon>
        <taxon>Ponerini</taxon>
        <taxon>Harpegnathos</taxon>
    </lineage>
</organism>
<evidence type="ECO:0008006" key="3">
    <source>
        <dbReference type="Google" id="ProtNLM"/>
    </source>
</evidence>
<proteinExistence type="predicted"/>
<dbReference type="OrthoDB" id="7540217at2759"/>
<dbReference type="PANTHER" id="PTHR46068:SF1">
    <property type="entry name" value="TRANSPOSASE IS30-LIKE HTH DOMAIN-CONTAINING PROTEIN"/>
    <property type="match status" value="1"/>
</dbReference>
<evidence type="ECO:0000313" key="2">
    <source>
        <dbReference type="Proteomes" id="UP000008237"/>
    </source>
</evidence>
<dbReference type="AlphaFoldDB" id="E2B9I3"/>
<gene>
    <name evidence="1" type="ORF">EAI_01466</name>
</gene>
<dbReference type="Proteomes" id="UP000008237">
    <property type="component" value="Unassembled WGS sequence"/>
</dbReference>
<keyword evidence="2" id="KW-1185">Reference proteome</keyword>
<evidence type="ECO:0000313" key="1">
    <source>
        <dbReference type="EMBL" id="EFN87647.1"/>
    </source>
</evidence>